<dbReference type="Pfam" id="PF03466">
    <property type="entry name" value="LysR_substrate"/>
    <property type="match status" value="1"/>
</dbReference>
<evidence type="ECO:0000259" key="6">
    <source>
        <dbReference type="PROSITE" id="PS50931"/>
    </source>
</evidence>
<organism evidence="7 8">
    <name type="scientific">Kaistia soli DSM 19436</name>
    <dbReference type="NCBI Taxonomy" id="1122133"/>
    <lineage>
        <taxon>Bacteria</taxon>
        <taxon>Pseudomonadati</taxon>
        <taxon>Pseudomonadota</taxon>
        <taxon>Alphaproteobacteria</taxon>
        <taxon>Hyphomicrobiales</taxon>
        <taxon>Kaistiaceae</taxon>
        <taxon>Kaistia</taxon>
    </lineage>
</organism>
<keyword evidence="8" id="KW-1185">Reference proteome</keyword>
<dbReference type="CDD" id="cd08411">
    <property type="entry name" value="PBP2_OxyR"/>
    <property type="match status" value="1"/>
</dbReference>
<sequence length="336" mass="36533">MLHRIGQTVKIESDDRIYRLPVIGLTGIAGSMQLPTLRQMQYFVALAESGSFSRAAAACNVTQSTLSDAIRQLEETVGVVLVDRSNRMVALTAAGEAILERMKALLVDAREMVDAARASHAPLAGRIRLGVIPSIAPYFLPRALPQLRRLYPDLRLHLREDLTRPMLEDLRGGRLDVVLIALPAPVEGLMVDIIAEDSLLLAVNGDHKLAGRRTVAASELDAETLLLLEDGHCLSDHIRAAAPELVARESEDIQASSLSTLVQMVDNGLGITFLPRIATEAGILSGTDIALMTIDQRPTRRSLALCWRKGTSREPDFRLLARCLGSFALEPARTAA</sequence>
<keyword evidence="4" id="KW-0010">Activator</keyword>
<dbReference type="GO" id="GO:0003677">
    <property type="term" value="F:DNA binding"/>
    <property type="evidence" value="ECO:0007669"/>
    <property type="project" value="UniProtKB-KW"/>
</dbReference>
<dbReference type="InterPro" id="IPR036390">
    <property type="entry name" value="WH_DNA-bd_sf"/>
</dbReference>
<evidence type="ECO:0000256" key="4">
    <source>
        <dbReference type="ARBA" id="ARBA00023159"/>
    </source>
</evidence>
<dbReference type="GO" id="GO:0003700">
    <property type="term" value="F:DNA-binding transcription factor activity"/>
    <property type="evidence" value="ECO:0007669"/>
    <property type="project" value="InterPro"/>
</dbReference>
<dbReference type="FunFam" id="1.10.10.10:FF:000001">
    <property type="entry name" value="LysR family transcriptional regulator"/>
    <property type="match status" value="1"/>
</dbReference>
<name>A0A1M5HYA8_9HYPH</name>
<dbReference type="InterPro" id="IPR036388">
    <property type="entry name" value="WH-like_DNA-bd_sf"/>
</dbReference>
<reference evidence="7 8" key="1">
    <citation type="submission" date="2016-11" db="EMBL/GenBank/DDBJ databases">
        <authorList>
            <person name="Jaros S."/>
            <person name="Januszkiewicz K."/>
            <person name="Wedrychowicz H."/>
        </authorList>
    </citation>
    <scope>NUCLEOTIDE SEQUENCE [LARGE SCALE GENOMIC DNA]</scope>
    <source>
        <strain evidence="7 8">DSM 19436</strain>
    </source>
</reference>
<accession>A0A1M5HYA8</accession>
<dbReference type="Gene3D" id="3.40.190.10">
    <property type="entry name" value="Periplasmic binding protein-like II"/>
    <property type="match status" value="2"/>
</dbReference>
<evidence type="ECO:0000256" key="1">
    <source>
        <dbReference type="ARBA" id="ARBA00009437"/>
    </source>
</evidence>
<protein>
    <submittedName>
        <fullName evidence="7">LysR family transcriptional regulator, hydrogen peroxide-inducible genes activator</fullName>
    </submittedName>
</protein>
<keyword evidence="2" id="KW-0805">Transcription regulation</keyword>
<evidence type="ECO:0000313" key="7">
    <source>
        <dbReference type="EMBL" id="SHG20830.1"/>
    </source>
</evidence>
<keyword evidence="5" id="KW-0804">Transcription</keyword>
<dbReference type="PANTHER" id="PTHR30346:SF26">
    <property type="entry name" value="HYDROGEN PEROXIDE-INDUCIBLE GENES ACTIVATOR"/>
    <property type="match status" value="1"/>
</dbReference>
<dbReference type="Proteomes" id="UP000184485">
    <property type="component" value="Unassembled WGS sequence"/>
</dbReference>
<feature type="domain" description="HTH lysR-type" evidence="6">
    <location>
        <begin position="35"/>
        <end position="92"/>
    </location>
</feature>
<evidence type="ECO:0000256" key="5">
    <source>
        <dbReference type="ARBA" id="ARBA00023163"/>
    </source>
</evidence>
<dbReference type="PANTHER" id="PTHR30346">
    <property type="entry name" value="TRANSCRIPTIONAL DUAL REGULATOR HCAR-RELATED"/>
    <property type="match status" value="1"/>
</dbReference>
<dbReference type="STRING" id="1122133.SAMN02745157_3665"/>
<comment type="similarity">
    <text evidence="1">Belongs to the LysR transcriptional regulatory family.</text>
</comment>
<keyword evidence="3" id="KW-0238">DNA-binding</keyword>
<dbReference type="GO" id="GO:0032993">
    <property type="term" value="C:protein-DNA complex"/>
    <property type="evidence" value="ECO:0007669"/>
    <property type="project" value="TreeGrafter"/>
</dbReference>
<proteinExistence type="inferred from homology"/>
<dbReference type="InterPro" id="IPR005119">
    <property type="entry name" value="LysR_subst-bd"/>
</dbReference>
<evidence type="ECO:0000256" key="2">
    <source>
        <dbReference type="ARBA" id="ARBA00023015"/>
    </source>
</evidence>
<dbReference type="SUPFAM" id="SSF53850">
    <property type="entry name" value="Periplasmic binding protein-like II"/>
    <property type="match status" value="1"/>
</dbReference>
<dbReference type="PROSITE" id="PS50931">
    <property type="entry name" value="HTH_LYSR"/>
    <property type="match status" value="1"/>
</dbReference>
<evidence type="ECO:0000256" key="3">
    <source>
        <dbReference type="ARBA" id="ARBA00023125"/>
    </source>
</evidence>
<dbReference type="SUPFAM" id="SSF46785">
    <property type="entry name" value="Winged helix' DNA-binding domain"/>
    <property type="match status" value="1"/>
</dbReference>
<dbReference type="Gene3D" id="1.10.10.10">
    <property type="entry name" value="Winged helix-like DNA-binding domain superfamily/Winged helix DNA-binding domain"/>
    <property type="match status" value="1"/>
</dbReference>
<gene>
    <name evidence="7" type="ORF">SAMN02745157_3665</name>
</gene>
<dbReference type="EMBL" id="FQUP01000004">
    <property type="protein sequence ID" value="SHG20830.1"/>
    <property type="molecule type" value="Genomic_DNA"/>
</dbReference>
<dbReference type="AlphaFoldDB" id="A0A1M5HYA8"/>
<dbReference type="InterPro" id="IPR000847">
    <property type="entry name" value="LysR_HTH_N"/>
</dbReference>
<evidence type="ECO:0000313" key="8">
    <source>
        <dbReference type="Proteomes" id="UP000184485"/>
    </source>
</evidence>
<dbReference type="Pfam" id="PF00126">
    <property type="entry name" value="HTH_1"/>
    <property type="match status" value="1"/>
</dbReference>
<dbReference type="PRINTS" id="PR00039">
    <property type="entry name" value="HTHLYSR"/>
</dbReference>